<dbReference type="Pfam" id="PF00069">
    <property type="entry name" value="Pkinase"/>
    <property type="match status" value="1"/>
</dbReference>
<dbReference type="InterPro" id="IPR000719">
    <property type="entry name" value="Prot_kinase_dom"/>
</dbReference>
<evidence type="ECO:0000256" key="9">
    <source>
        <dbReference type="ARBA" id="ARBA00048679"/>
    </source>
</evidence>
<dbReference type="Gene3D" id="1.10.510.10">
    <property type="entry name" value="Transferase(Phosphotransferase) domain 1"/>
    <property type="match status" value="1"/>
</dbReference>
<dbReference type="GO" id="GO:0005524">
    <property type="term" value="F:ATP binding"/>
    <property type="evidence" value="ECO:0007669"/>
    <property type="project" value="InterPro"/>
</dbReference>
<evidence type="ECO:0000256" key="3">
    <source>
        <dbReference type="ARBA" id="ARBA00012513"/>
    </source>
</evidence>
<dbReference type="SUPFAM" id="SSF56112">
    <property type="entry name" value="Protein kinase-like (PK-like)"/>
    <property type="match status" value="1"/>
</dbReference>
<comment type="catalytic activity">
    <reaction evidence="9">
        <text>L-seryl-[protein] + ATP = O-phospho-L-seryl-[protein] + ADP + H(+)</text>
        <dbReference type="Rhea" id="RHEA:17989"/>
        <dbReference type="Rhea" id="RHEA-COMP:9863"/>
        <dbReference type="Rhea" id="RHEA-COMP:11604"/>
        <dbReference type="ChEBI" id="CHEBI:15378"/>
        <dbReference type="ChEBI" id="CHEBI:29999"/>
        <dbReference type="ChEBI" id="CHEBI:30616"/>
        <dbReference type="ChEBI" id="CHEBI:83421"/>
        <dbReference type="ChEBI" id="CHEBI:456216"/>
        <dbReference type="EC" id="2.7.11.1"/>
    </reaction>
</comment>
<accession>A0A167WDG6</accession>
<evidence type="ECO:0000313" key="11">
    <source>
        <dbReference type="EMBL" id="OAA63645.1"/>
    </source>
</evidence>
<dbReference type="InterPro" id="IPR008266">
    <property type="entry name" value="Tyr_kinase_AS"/>
</dbReference>
<name>A0A167WDG6_9HYPO</name>
<keyword evidence="12" id="KW-1185">Reference proteome</keyword>
<evidence type="ECO:0000256" key="1">
    <source>
        <dbReference type="ARBA" id="ARBA00003747"/>
    </source>
</evidence>
<dbReference type="EMBL" id="AZHD01000005">
    <property type="protein sequence ID" value="OAA63645.1"/>
    <property type="molecule type" value="Genomic_DNA"/>
</dbReference>
<feature type="domain" description="Protein kinase" evidence="10">
    <location>
        <begin position="14"/>
        <end position="289"/>
    </location>
</feature>
<evidence type="ECO:0000256" key="6">
    <source>
        <dbReference type="ARBA" id="ARBA00030980"/>
    </source>
</evidence>
<comment type="caution">
    <text evidence="11">The sequence shown here is derived from an EMBL/GenBank/DDBJ whole genome shotgun (WGS) entry which is preliminary data.</text>
</comment>
<reference evidence="11 12" key="1">
    <citation type="journal article" date="2016" name="Genome Biol. Evol.">
        <title>Divergent and convergent evolution of fungal pathogenicity.</title>
        <authorList>
            <person name="Shang Y."/>
            <person name="Xiao G."/>
            <person name="Zheng P."/>
            <person name="Cen K."/>
            <person name="Zhan S."/>
            <person name="Wang C."/>
        </authorList>
    </citation>
    <scope>NUCLEOTIDE SEQUENCE [LARGE SCALE GENOMIC DNA]</scope>
    <source>
        <strain evidence="11 12">RCEF 264</strain>
    </source>
</reference>
<evidence type="ECO:0000259" key="10">
    <source>
        <dbReference type="PROSITE" id="PS50011"/>
    </source>
</evidence>
<protein>
    <recommendedName>
        <fullName evidence="5">EKC/KEOPS complex subunit BUD32</fullName>
        <ecNumber evidence="3">2.7.11.1</ecNumber>
    </recommendedName>
    <alternativeName>
        <fullName evidence="6 7">Atypical Serine/threonine protein kinase BUD32</fullName>
    </alternativeName>
    <alternativeName>
        <fullName evidence="4">EKC/KEOPS complex subunit bud32</fullName>
    </alternativeName>
</protein>
<evidence type="ECO:0000256" key="7">
    <source>
        <dbReference type="ARBA" id="ARBA00033194"/>
    </source>
</evidence>
<dbReference type="STRING" id="1081102.A0A167WDG6"/>
<organism evidence="11 12">
    <name type="scientific">Niveomyces insectorum RCEF 264</name>
    <dbReference type="NCBI Taxonomy" id="1081102"/>
    <lineage>
        <taxon>Eukaryota</taxon>
        <taxon>Fungi</taxon>
        <taxon>Dikarya</taxon>
        <taxon>Ascomycota</taxon>
        <taxon>Pezizomycotina</taxon>
        <taxon>Sordariomycetes</taxon>
        <taxon>Hypocreomycetidae</taxon>
        <taxon>Hypocreales</taxon>
        <taxon>Cordycipitaceae</taxon>
        <taxon>Niveomyces</taxon>
    </lineage>
</organism>
<dbReference type="PANTHER" id="PTHR48011:SF4">
    <property type="entry name" value="MITOGEN-ACTIVATED PROTEIN KINASE KINASE KINASE 19"/>
    <property type="match status" value="1"/>
</dbReference>
<dbReference type="InterPro" id="IPR011009">
    <property type="entry name" value="Kinase-like_dom_sf"/>
</dbReference>
<keyword evidence="11" id="KW-0808">Transferase</keyword>
<dbReference type="GO" id="GO:0004674">
    <property type="term" value="F:protein serine/threonine kinase activity"/>
    <property type="evidence" value="ECO:0007669"/>
    <property type="project" value="UniProtKB-EC"/>
</dbReference>
<evidence type="ECO:0000256" key="5">
    <source>
        <dbReference type="ARBA" id="ARBA00019973"/>
    </source>
</evidence>
<dbReference type="AlphaFoldDB" id="A0A167WDG6"/>
<dbReference type="Proteomes" id="UP000076874">
    <property type="component" value="Unassembled WGS sequence"/>
</dbReference>
<evidence type="ECO:0000256" key="2">
    <source>
        <dbReference type="ARBA" id="ARBA00011534"/>
    </source>
</evidence>
<keyword evidence="11" id="KW-0418">Kinase</keyword>
<comment type="function">
    <text evidence="1">Component of the EKC/KEOPS complex that is required for the formation of a threonylcarbamoyl group on adenosine at position 37 (t(6)A37) in tRNAs that read codons beginning with adenine. The complex is probably involved in the transfer of the threonylcarbamoyl moiety of threonylcarbamoyl-AMP (TC-AMP) to the N6 group of A37. BUD32 has ATPase activity in the context of the EKC/KEOPS complex and likely plays a supporting role to the catalytic subunit KAE1. The EKC/KEOPS complex also promotes both telomere uncapping and telomere elongation. The complex is required for efficient recruitment of transcriptional coactivators.</text>
</comment>
<dbReference type="OrthoDB" id="4868353at2759"/>
<comment type="subunit">
    <text evidence="2">Component of the EKC/KEOPS complex composed of at least BUD32, CGI121, GON7, KAE1 and PCC1; the whole complex dimerizes.</text>
</comment>
<sequence>MPPKMLFPDMRPGFGAILGMGGSCFVSVVDDKTVHKSHEIWVHGKIQSRYPENCEEDLRRELAVYEHMGPHDCILRCLGLEVIHSPPDVFALRLELAPHGTVRDLIQKVFPGDPLPEKTRLQMCRDVASGFAHVHAKGVWHSDISCRNLLVFDDYRLKICDFGGSIIQGRESEFPATVAEEMQCQLPRRGREVVSGRPRIKRELFAIGCCMYEIMAWKRPFQGEIDGEATKRYELNGEVTKRYEGEEFPSLDGIPDKVAKVITSCWNEVYDSTDEIVECLGFSFTEEFIAST</sequence>
<gene>
    <name evidence="11" type="ORF">SPI_03808</name>
</gene>
<evidence type="ECO:0000313" key="12">
    <source>
        <dbReference type="Proteomes" id="UP000076874"/>
    </source>
</evidence>
<dbReference type="PROSITE" id="PS00109">
    <property type="entry name" value="PROTEIN_KINASE_TYR"/>
    <property type="match status" value="1"/>
</dbReference>
<evidence type="ECO:0000256" key="4">
    <source>
        <dbReference type="ARBA" id="ARBA00013948"/>
    </source>
</evidence>
<dbReference type="PROSITE" id="PS50011">
    <property type="entry name" value="PROTEIN_KINASE_DOM"/>
    <property type="match status" value="1"/>
</dbReference>
<dbReference type="EC" id="2.7.11.1" evidence="3"/>
<dbReference type="GO" id="GO:0007165">
    <property type="term" value="P:signal transduction"/>
    <property type="evidence" value="ECO:0007669"/>
    <property type="project" value="TreeGrafter"/>
</dbReference>
<evidence type="ECO:0000256" key="8">
    <source>
        <dbReference type="ARBA" id="ARBA00047899"/>
    </source>
</evidence>
<dbReference type="InterPro" id="IPR052751">
    <property type="entry name" value="Plant_MAPKKK"/>
</dbReference>
<comment type="catalytic activity">
    <reaction evidence="8">
        <text>L-threonyl-[protein] + ATP = O-phospho-L-threonyl-[protein] + ADP + H(+)</text>
        <dbReference type="Rhea" id="RHEA:46608"/>
        <dbReference type="Rhea" id="RHEA-COMP:11060"/>
        <dbReference type="Rhea" id="RHEA-COMP:11605"/>
        <dbReference type="ChEBI" id="CHEBI:15378"/>
        <dbReference type="ChEBI" id="CHEBI:30013"/>
        <dbReference type="ChEBI" id="CHEBI:30616"/>
        <dbReference type="ChEBI" id="CHEBI:61977"/>
        <dbReference type="ChEBI" id="CHEBI:456216"/>
        <dbReference type="EC" id="2.7.11.1"/>
    </reaction>
</comment>
<proteinExistence type="predicted"/>
<dbReference type="PANTHER" id="PTHR48011">
    <property type="entry name" value="CCR4-NOT TRANSCRIPTIONAL COMPLEX SUBUNIT CAF120-RELATED"/>
    <property type="match status" value="1"/>
</dbReference>
<dbReference type="PROSITE" id="PS51257">
    <property type="entry name" value="PROKAR_LIPOPROTEIN"/>
    <property type="match status" value="1"/>
</dbReference>